<dbReference type="InterPro" id="IPR019949">
    <property type="entry name" value="CmoO-like"/>
</dbReference>
<reference evidence="3" key="1">
    <citation type="submission" date="2020-09" db="EMBL/GenBank/DDBJ databases">
        <title>A novel bacterium of genus Paenibacillus, isolated from South China Sea.</title>
        <authorList>
            <person name="Huang H."/>
            <person name="Mo K."/>
            <person name="Hu Y."/>
        </authorList>
    </citation>
    <scope>NUCLEOTIDE SEQUENCE</scope>
    <source>
        <strain evidence="3">IB182496</strain>
    </source>
</reference>
<dbReference type="NCBIfam" id="TIGR03558">
    <property type="entry name" value="oxido_grp_1"/>
    <property type="match status" value="1"/>
</dbReference>
<keyword evidence="4" id="KW-1185">Reference proteome</keyword>
<dbReference type="InterPro" id="IPR050766">
    <property type="entry name" value="Bact_Lucif_Oxidored"/>
</dbReference>
<gene>
    <name evidence="3" type="ORF">IDH44_03595</name>
</gene>
<protein>
    <submittedName>
        <fullName evidence="3">LLM class flavin-dependent oxidoreductase</fullName>
    </submittedName>
</protein>
<dbReference type="InterPro" id="IPR036661">
    <property type="entry name" value="Luciferase-like_sf"/>
</dbReference>
<evidence type="ECO:0000259" key="2">
    <source>
        <dbReference type="Pfam" id="PF00296"/>
    </source>
</evidence>
<proteinExistence type="predicted"/>
<feature type="domain" description="Luciferase-like" evidence="2">
    <location>
        <begin position="6"/>
        <end position="306"/>
    </location>
</feature>
<dbReference type="SUPFAM" id="SSF51679">
    <property type="entry name" value="Bacterial luciferase-like"/>
    <property type="match status" value="1"/>
</dbReference>
<dbReference type="Pfam" id="PF00296">
    <property type="entry name" value="Bac_luciferase"/>
    <property type="match status" value="1"/>
</dbReference>
<dbReference type="GO" id="GO:0016705">
    <property type="term" value="F:oxidoreductase activity, acting on paired donors, with incorporation or reduction of molecular oxygen"/>
    <property type="evidence" value="ECO:0007669"/>
    <property type="project" value="InterPro"/>
</dbReference>
<dbReference type="PANTHER" id="PTHR30137">
    <property type="entry name" value="LUCIFERASE-LIKE MONOOXYGENASE"/>
    <property type="match status" value="1"/>
</dbReference>
<dbReference type="EMBL" id="JACXIZ010000010">
    <property type="protein sequence ID" value="MBD2844262.1"/>
    <property type="molecule type" value="Genomic_DNA"/>
</dbReference>
<dbReference type="RefSeq" id="WP_190914787.1">
    <property type="nucleotide sequence ID" value="NZ_JACXIZ010000010.1"/>
</dbReference>
<dbReference type="Gene3D" id="3.20.20.30">
    <property type="entry name" value="Luciferase-like domain"/>
    <property type="match status" value="1"/>
</dbReference>
<dbReference type="AlphaFoldDB" id="A0A927GQZ0"/>
<comment type="caution">
    <text evidence="3">The sequence shown here is derived from an EMBL/GenBank/DDBJ whole genome shotgun (WGS) entry which is preliminary data.</text>
</comment>
<comment type="similarity">
    <text evidence="1">To bacterial alkanal monooxygenase alpha and beta chains.</text>
</comment>
<evidence type="ECO:0000313" key="4">
    <source>
        <dbReference type="Proteomes" id="UP000621560"/>
    </source>
</evidence>
<accession>A0A927GQZ0</accession>
<dbReference type="GO" id="GO:0005829">
    <property type="term" value="C:cytosol"/>
    <property type="evidence" value="ECO:0007669"/>
    <property type="project" value="TreeGrafter"/>
</dbReference>
<dbReference type="InterPro" id="IPR011251">
    <property type="entry name" value="Luciferase-like_dom"/>
</dbReference>
<sequence>MTLTMGILDQSIVFPGQTPGEALRNTVRLARLADRLGYARYWVAEHHDGTQTAGSAPEVLIGHLLASTERIKIGSGGVMLQHYSAYKVAECFNVLATLAPGRVELGIGRAPGGLPRSTQALRSGKSAPPPLAEQVDDLRRYLHGPAEPGHPLAGLQAAPLTEQPAELYMLGTSVASARLAADKGLPYVFARFINSDHETAREAIDTYRSHFLRTHGRPPRPMLALAVIITEDEEEAESLKGQHQSVRVTLAGGQTVNVGSLEQAEEYARQAGEAYTTEVRDADVTIGTEERVRARLLELQREFGVDEMLFTAIIGDYAKRERSFTRLIRLFDTADMAGKQAAGEEGQTCG</sequence>
<evidence type="ECO:0000256" key="1">
    <source>
        <dbReference type="ARBA" id="ARBA00007789"/>
    </source>
</evidence>
<organism evidence="3 4">
    <name type="scientific">Paenibacillus sabuli</name>
    <dbReference type="NCBI Taxonomy" id="2772509"/>
    <lineage>
        <taxon>Bacteria</taxon>
        <taxon>Bacillati</taxon>
        <taxon>Bacillota</taxon>
        <taxon>Bacilli</taxon>
        <taxon>Bacillales</taxon>
        <taxon>Paenibacillaceae</taxon>
        <taxon>Paenibacillus</taxon>
    </lineage>
</organism>
<name>A0A927GQZ0_9BACL</name>
<dbReference type="Proteomes" id="UP000621560">
    <property type="component" value="Unassembled WGS sequence"/>
</dbReference>
<dbReference type="PANTHER" id="PTHR30137:SF20">
    <property type="entry name" value="N-ACETYL-S-ALKYLCYSTEINE MONOOXYGENASE"/>
    <property type="match status" value="1"/>
</dbReference>
<evidence type="ECO:0000313" key="3">
    <source>
        <dbReference type="EMBL" id="MBD2844262.1"/>
    </source>
</evidence>